<keyword evidence="1" id="KW-0812">Transmembrane</keyword>
<dbReference type="Proteomes" id="UP000295375">
    <property type="component" value="Unassembled WGS sequence"/>
</dbReference>
<dbReference type="Pfam" id="PF00873">
    <property type="entry name" value="ACR_tran"/>
    <property type="match status" value="1"/>
</dbReference>
<feature type="transmembrane region" description="Helical" evidence="1">
    <location>
        <begin position="928"/>
        <end position="953"/>
    </location>
</feature>
<name>A0A4R6UIV1_9GAMM</name>
<dbReference type="Gene3D" id="3.30.2090.10">
    <property type="entry name" value="Multidrug efflux transporter AcrB TolC docking domain, DN and DC subdomains"/>
    <property type="match status" value="2"/>
</dbReference>
<dbReference type="PRINTS" id="PR00702">
    <property type="entry name" value="ACRIFLAVINRP"/>
</dbReference>
<feature type="transmembrane region" description="Helical" evidence="1">
    <location>
        <begin position="1005"/>
        <end position="1030"/>
    </location>
</feature>
<feature type="transmembrane region" description="Helical" evidence="1">
    <location>
        <begin position="349"/>
        <end position="382"/>
    </location>
</feature>
<dbReference type="EMBL" id="SNYM01000015">
    <property type="protein sequence ID" value="TDQ46016.1"/>
    <property type="molecule type" value="Genomic_DNA"/>
</dbReference>
<dbReference type="GO" id="GO:0042910">
    <property type="term" value="F:xenobiotic transmembrane transporter activity"/>
    <property type="evidence" value="ECO:0007669"/>
    <property type="project" value="TreeGrafter"/>
</dbReference>
<gene>
    <name evidence="2" type="ORF">EV696_11510</name>
</gene>
<feature type="transmembrane region" description="Helical" evidence="1">
    <location>
        <begin position="438"/>
        <end position="459"/>
    </location>
</feature>
<dbReference type="PANTHER" id="PTHR32063">
    <property type="match status" value="1"/>
</dbReference>
<dbReference type="GO" id="GO:0005886">
    <property type="term" value="C:plasma membrane"/>
    <property type="evidence" value="ECO:0007669"/>
    <property type="project" value="TreeGrafter"/>
</dbReference>
<dbReference type="InterPro" id="IPR001036">
    <property type="entry name" value="Acrflvin-R"/>
</dbReference>
<feature type="transmembrane region" description="Helical" evidence="1">
    <location>
        <begin position="394"/>
        <end position="418"/>
    </location>
</feature>
<sequence>MSREQAESSDQGLLAWWARNSVAANLLMIFILLLGWFSYTQLKKRTFPDFELYTVQVVVPFRGGSPEDVEKGVVIKIEEAVQDIKGIKRIRSTATENAGSVFIELTQDTDIDAALNDVKLRVDAIDTFPVEAERPVISKFEPTQQVLWLSLHGEMDEVVRKRMAQEIRDEILSIPAVNQVEVVGDREFEIGIEVSEATLRRYGLTFDEVANAVRRGSVDLPAGNIKTEGGDIVLRTKSQAYRAYEFAEIVLRTRPDGTRLLLGDVAKITDGFEESEGFSRFNGTPSLSIQVVSLGDQNDLEIAAAVHEYVAEKKKTLPPGVELDAWGDASFYLKDRLDMMYKNMAQGAVLVFLVLTLFLRLRIALWVILGIPVAFAGALAFMNNPMFPTGINMLSLFGFILVLGIVVDDAIIIGESVYSEIRDKGHSLHHVIVGANRVATAATFGVLTTVVAFVPMLFIEGTAGAFFQSLSVVVILCLLFSLVESKWILPAHLAHTPLQPIPVEKQNTFVRFQRKFRDGMEHVANNVYPPLLEKCLRNRGITVTSFIALLVLGSALLAGGFVKVEVFPDVPSDFIQTSITMNNGTSPEIRNATLDRIEQALNDVEAEYRREFPEEQQGFKKYTLVFTNGTLGGQLVVELTKPEQRQWDARTIERKWREKVGELPGARQLRFYSGTNIGGGSALDFQLVGSNYQALEKAAKELAERLKNFEGVFDIRTSFSSGAQEIQLRIKPEAEALGLTQSELARQVRQAFYGEQAQRIQRGKDDVRVMVRYPLDERRSVANLENMRIRTANGQEVPFHQVAEVTVTEGFASITRTDRRRTVSVTADIDQSKAESGQIIKEVSERIIPEILGKYTGVSYDLTGAAEEQQKFVADFMSKFTIAILGIYILLAIPLKSYLQPLVIMSAIPYGFIGAVIGHWIIGQSFGMLSFFGLIALAGVVVNDSLVMVDFVNRAREEGLSRQEAILQAGSKRFRAIVLTSLTTFFGLLPILFETSLQAQFLKPMATALGFGILFATMITLILIPTLYMVAGDFKRVFVQVKPVIENA</sequence>
<comment type="caution">
    <text evidence="2">The sequence shown here is derived from an EMBL/GenBank/DDBJ whole genome shotgun (WGS) entry which is preliminary data.</text>
</comment>
<evidence type="ECO:0000256" key="1">
    <source>
        <dbReference type="SAM" id="Phobius"/>
    </source>
</evidence>
<dbReference type="SUPFAM" id="SSF82714">
    <property type="entry name" value="Multidrug efflux transporter AcrB TolC docking domain, DN and DC subdomains"/>
    <property type="match status" value="2"/>
</dbReference>
<accession>A0A4R6UIV1</accession>
<dbReference type="AlphaFoldDB" id="A0A4R6UIV1"/>
<dbReference type="RefSeq" id="WP_133592081.1">
    <property type="nucleotide sequence ID" value="NZ_CP037953.1"/>
</dbReference>
<dbReference type="Gene3D" id="3.30.70.1440">
    <property type="entry name" value="Multidrug efflux transporter AcrB pore domain"/>
    <property type="match status" value="1"/>
</dbReference>
<dbReference type="Gene3D" id="3.30.70.1320">
    <property type="entry name" value="Multidrug efflux transporter AcrB pore domain like"/>
    <property type="match status" value="1"/>
</dbReference>
<dbReference type="Gene3D" id="3.30.70.1430">
    <property type="entry name" value="Multidrug efflux transporter AcrB pore domain"/>
    <property type="match status" value="2"/>
</dbReference>
<feature type="transmembrane region" description="Helical" evidence="1">
    <location>
        <begin position="902"/>
        <end position="922"/>
    </location>
</feature>
<proteinExistence type="predicted"/>
<feature type="transmembrane region" description="Helical" evidence="1">
    <location>
        <begin position="541"/>
        <end position="562"/>
    </location>
</feature>
<dbReference type="OrthoDB" id="5287122at2"/>
<dbReference type="SUPFAM" id="SSF82693">
    <property type="entry name" value="Multidrug efflux transporter AcrB pore domain, PN1, PN2, PC1 and PC2 subdomains"/>
    <property type="match status" value="2"/>
</dbReference>
<keyword evidence="1" id="KW-1133">Transmembrane helix</keyword>
<feature type="transmembrane region" description="Helical" evidence="1">
    <location>
        <begin position="974"/>
        <end position="993"/>
    </location>
</feature>
<organism evidence="2 3">
    <name type="scientific">Permianibacter aggregans</name>
    <dbReference type="NCBI Taxonomy" id="1510150"/>
    <lineage>
        <taxon>Bacteria</taxon>
        <taxon>Pseudomonadati</taxon>
        <taxon>Pseudomonadota</taxon>
        <taxon>Gammaproteobacteria</taxon>
        <taxon>Pseudomonadales</taxon>
        <taxon>Pseudomonadaceae</taxon>
        <taxon>Permianibacter</taxon>
    </lineage>
</organism>
<feature type="transmembrane region" description="Helical" evidence="1">
    <location>
        <begin position="465"/>
        <end position="483"/>
    </location>
</feature>
<evidence type="ECO:0000313" key="2">
    <source>
        <dbReference type="EMBL" id="TDQ46016.1"/>
    </source>
</evidence>
<feature type="transmembrane region" description="Helical" evidence="1">
    <location>
        <begin position="876"/>
        <end position="895"/>
    </location>
</feature>
<feature type="transmembrane region" description="Helical" evidence="1">
    <location>
        <begin position="22"/>
        <end position="39"/>
    </location>
</feature>
<reference evidence="2 3" key="1">
    <citation type="submission" date="2019-03" db="EMBL/GenBank/DDBJ databases">
        <title>Genomic Encyclopedia of Type Strains, Phase IV (KMG-IV): sequencing the most valuable type-strain genomes for metagenomic binning, comparative biology and taxonomic classification.</title>
        <authorList>
            <person name="Goeker M."/>
        </authorList>
    </citation>
    <scope>NUCLEOTIDE SEQUENCE [LARGE SCALE GENOMIC DNA]</scope>
    <source>
        <strain evidence="2 3">DSM 103792</strain>
    </source>
</reference>
<keyword evidence="3" id="KW-1185">Reference proteome</keyword>
<keyword evidence="1" id="KW-0472">Membrane</keyword>
<dbReference type="SUPFAM" id="SSF82866">
    <property type="entry name" value="Multidrug efflux transporter AcrB transmembrane domain"/>
    <property type="match status" value="2"/>
</dbReference>
<dbReference type="PANTHER" id="PTHR32063:SF33">
    <property type="entry name" value="RND SUPERFAMILY EFFLUX PUMP PERMEASE COMPONENT"/>
    <property type="match status" value="1"/>
</dbReference>
<dbReference type="Gene3D" id="1.20.1640.10">
    <property type="entry name" value="Multidrug efflux transporter AcrB transmembrane domain"/>
    <property type="match status" value="2"/>
</dbReference>
<protein>
    <submittedName>
        <fullName evidence="2">Multidrug efflux pump subunit AcrB</fullName>
    </submittedName>
</protein>
<dbReference type="InterPro" id="IPR027463">
    <property type="entry name" value="AcrB_DN_DC_subdom"/>
</dbReference>
<evidence type="ECO:0000313" key="3">
    <source>
        <dbReference type="Proteomes" id="UP000295375"/>
    </source>
</evidence>